<protein>
    <submittedName>
        <fullName evidence="2">Uncharacterized protein</fullName>
    </submittedName>
</protein>
<reference evidence="3" key="1">
    <citation type="submission" date="2016-04" db="EMBL/GenBank/DDBJ databases">
        <authorList>
            <person name="Lyu Z."/>
            <person name="Lyu W."/>
        </authorList>
    </citation>
    <scope>NUCLEOTIDE SEQUENCE [LARGE SCALE GENOMIC DNA]</scope>
    <source>
        <strain evidence="3">C44</strain>
    </source>
</reference>
<gene>
    <name evidence="2" type="ORF">A6K24_16480</name>
</gene>
<keyword evidence="1" id="KW-0812">Transmembrane</keyword>
<dbReference type="OrthoDB" id="2885283at2"/>
<dbReference type="Proteomes" id="UP000078534">
    <property type="component" value="Unassembled WGS sequence"/>
</dbReference>
<keyword evidence="1" id="KW-1133">Transmembrane helix</keyword>
<evidence type="ECO:0000313" key="2">
    <source>
        <dbReference type="EMBL" id="OAS88303.1"/>
    </source>
</evidence>
<feature type="transmembrane region" description="Helical" evidence="1">
    <location>
        <begin position="46"/>
        <end position="64"/>
    </location>
</feature>
<keyword evidence="1" id="KW-0472">Membrane</keyword>
<name>A0A179T7A9_9BACI</name>
<dbReference type="STRING" id="152268.A6K24_16480"/>
<accession>A0A179T7A9</accession>
<evidence type="ECO:0000256" key="1">
    <source>
        <dbReference type="SAM" id="Phobius"/>
    </source>
</evidence>
<evidence type="ECO:0000313" key="3">
    <source>
        <dbReference type="Proteomes" id="UP000078534"/>
    </source>
</evidence>
<dbReference type="EMBL" id="LWSG01000004">
    <property type="protein sequence ID" value="OAS88303.1"/>
    <property type="molecule type" value="Genomic_DNA"/>
</dbReference>
<keyword evidence="3" id="KW-1185">Reference proteome</keyword>
<sequence>MRVFMFLMILTILTVLVARIDAFIYKSDLITEILKILSLAPGTNKWMVFVFLFIGFLYTIVAGIKGKLQKNGMKS</sequence>
<organism evidence="2 3">
    <name type="scientific">Metabacillus litoralis</name>
    <dbReference type="NCBI Taxonomy" id="152268"/>
    <lineage>
        <taxon>Bacteria</taxon>
        <taxon>Bacillati</taxon>
        <taxon>Bacillota</taxon>
        <taxon>Bacilli</taxon>
        <taxon>Bacillales</taxon>
        <taxon>Bacillaceae</taxon>
        <taxon>Metabacillus</taxon>
    </lineage>
</organism>
<proteinExistence type="predicted"/>
<dbReference type="AlphaFoldDB" id="A0A179T7A9"/>
<dbReference type="RefSeq" id="WP_066327957.1">
    <property type="nucleotide sequence ID" value="NZ_LWSG01000004.1"/>
</dbReference>
<comment type="caution">
    <text evidence="2">The sequence shown here is derived from an EMBL/GenBank/DDBJ whole genome shotgun (WGS) entry which is preliminary data.</text>
</comment>